<organism evidence="1 2">
    <name type="scientific">Coniosporium apollinis (strain CBS 100218)</name>
    <name type="common">Rock-inhabiting black yeast</name>
    <dbReference type="NCBI Taxonomy" id="1168221"/>
    <lineage>
        <taxon>Eukaryota</taxon>
        <taxon>Fungi</taxon>
        <taxon>Dikarya</taxon>
        <taxon>Ascomycota</taxon>
        <taxon>Pezizomycotina</taxon>
        <taxon>Dothideomycetes</taxon>
        <taxon>Dothideomycetes incertae sedis</taxon>
        <taxon>Coniosporium</taxon>
    </lineage>
</organism>
<reference evidence="2" key="1">
    <citation type="submission" date="2012-06" db="EMBL/GenBank/DDBJ databases">
        <title>The genome sequence of Coniosporium apollinis CBS 100218.</title>
        <authorList>
            <consortium name="The Broad Institute Genome Sequencing Platform"/>
            <person name="Cuomo C."/>
            <person name="Gorbushina A."/>
            <person name="Noack S."/>
            <person name="Walker B."/>
            <person name="Young S.K."/>
            <person name="Zeng Q."/>
            <person name="Gargeya S."/>
            <person name="Fitzgerald M."/>
            <person name="Haas B."/>
            <person name="Abouelleil A."/>
            <person name="Alvarado L."/>
            <person name="Arachchi H.M."/>
            <person name="Berlin A.M."/>
            <person name="Chapman S.B."/>
            <person name="Goldberg J."/>
            <person name="Griggs A."/>
            <person name="Gujja S."/>
            <person name="Hansen M."/>
            <person name="Howarth C."/>
            <person name="Imamovic A."/>
            <person name="Larimer J."/>
            <person name="McCowan C."/>
            <person name="Montmayeur A."/>
            <person name="Murphy C."/>
            <person name="Neiman D."/>
            <person name="Pearson M."/>
            <person name="Priest M."/>
            <person name="Roberts A."/>
            <person name="Saif S."/>
            <person name="Shea T."/>
            <person name="Sisk P."/>
            <person name="Sykes S."/>
            <person name="Wortman J."/>
            <person name="Nusbaum C."/>
            <person name="Birren B."/>
        </authorList>
    </citation>
    <scope>NUCLEOTIDE SEQUENCE [LARGE SCALE GENOMIC DNA]</scope>
    <source>
        <strain evidence="2">CBS 100218</strain>
    </source>
</reference>
<gene>
    <name evidence="1" type="ORF">W97_03924</name>
</gene>
<keyword evidence="2" id="KW-1185">Reference proteome</keyword>
<dbReference type="HOGENOM" id="CLU_2468987_0_0_1"/>
<dbReference type="Proteomes" id="UP000016924">
    <property type="component" value="Unassembled WGS sequence"/>
</dbReference>
<dbReference type="RefSeq" id="XP_007780008.1">
    <property type="nucleotide sequence ID" value="XM_007781818.1"/>
</dbReference>
<name>R7YSS5_CONA1</name>
<proteinExistence type="predicted"/>
<sequence length="88" mass="9671">MIMIMITTGLDDTRIRHAALTFCPPLSDTAPTWNQLDVSAEVSSTIKSTAAAVLHSLLGIPRHQPSQRLVRLVTVFEQAQLRLCTLAM</sequence>
<dbReference type="AlphaFoldDB" id="R7YSS5"/>
<dbReference type="EMBL" id="JH767569">
    <property type="protein sequence ID" value="EON64691.1"/>
    <property type="molecule type" value="Genomic_DNA"/>
</dbReference>
<dbReference type="GeneID" id="19901235"/>
<accession>R7YSS5</accession>
<evidence type="ECO:0000313" key="2">
    <source>
        <dbReference type="Proteomes" id="UP000016924"/>
    </source>
</evidence>
<protein>
    <submittedName>
        <fullName evidence="1">Uncharacterized protein</fullName>
    </submittedName>
</protein>
<evidence type="ECO:0000313" key="1">
    <source>
        <dbReference type="EMBL" id="EON64691.1"/>
    </source>
</evidence>